<dbReference type="Proteomes" id="UP001178888">
    <property type="component" value="Unassembled WGS sequence"/>
</dbReference>
<dbReference type="InterPro" id="IPR025551">
    <property type="entry name" value="WapI/YxiJ-like"/>
</dbReference>
<proteinExistence type="predicted"/>
<sequence length="122" mass="14629">MDKTQIFKELISMQQIIINPFPSKDTAKMQKDFKRKFSKEDCLNADLNTYWMNISGCLSYVLRGNQSKIPQGQIDWLKLSFFDIFGQYQFLEENISNYPTFYDEYMNNEKTRKLLLEYLSFN</sequence>
<dbReference type="EMBL" id="JAVGVR010000001">
    <property type="protein sequence ID" value="MDQ6597985.1"/>
    <property type="molecule type" value="Genomic_DNA"/>
</dbReference>
<dbReference type="AlphaFoldDB" id="A0AA90QQY0"/>
<keyword evidence="2" id="KW-1185">Reference proteome</keyword>
<gene>
    <name evidence="1" type="ORF">RCG21_16740</name>
</gene>
<evidence type="ECO:0000313" key="1">
    <source>
        <dbReference type="EMBL" id="MDQ6597985.1"/>
    </source>
</evidence>
<reference evidence="1" key="1">
    <citation type="submission" date="2023-08" db="EMBL/GenBank/DDBJ databases">
        <title>Nitrogen cycling bacteria in agricultural field soils.</title>
        <authorList>
            <person name="Jang J."/>
        </authorList>
    </citation>
    <scope>NUCLEOTIDE SEQUENCE</scope>
    <source>
        <strain evidence="1">PS3-36</strain>
    </source>
</reference>
<comment type="caution">
    <text evidence="1">The sequence shown here is derived from an EMBL/GenBank/DDBJ whole genome shotgun (WGS) entry which is preliminary data.</text>
</comment>
<dbReference type="Pfam" id="PF14176">
    <property type="entry name" value="YxiJ"/>
    <property type="match status" value="1"/>
</dbReference>
<organism evidence="1 2">
    <name type="scientific">Bacillus salipaludis</name>
    <dbReference type="NCBI Taxonomy" id="2547811"/>
    <lineage>
        <taxon>Bacteria</taxon>
        <taxon>Bacillati</taxon>
        <taxon>Bacillota</taxon>
        <taxon>Bacilli</taxon>
        <taxon>Bacillales</taxon>
        <taxon>Bacillaceae</taxon>
        <taxon>Bacillus</taxon>
    </lineage>
</organism>
<protein>
    <submittedName>
        <fullName evidence="1">YxiJ-like family protein</fullName>
    </submittedName>
</protein>
<evidence type="ECO:0000313" key="2">
    <source>
        <dbReference type="Proteomes" id="UP001178888"/>
    </source>
</evidence>
<accession>A0AA90QQY0</accession>
<name>A0AA90QQY0_9BACI</name>